<feature type="compositionally biased region" description="Low complexity" evidence="1">
    <location>
        <begin position="146"/>
        <end position="155"/>
    </location>
</feature>
<accession>A0AAD6YQ52</accession>
<evidence type="ECO:0000313" key="2">
    <source>
        <dbReference type="EMBL" id="KAJ7225981.1"/>
    </source>
</evidence>
<evidence type="ECO:0000256" key="1">
    <source>
        <dbReference type="SAM" id="MobiDB-lite"/>
    </source>
</evidence>
<gene>
    <name evidence="2" type="ORF">GGX14DRAFT_642208</name>
</gene>
<organism evidence="2 3">
    <name type="scientific">Mycena pura</name>
    <dbReference type="NCBI Taxonomy" id="153505"/>
    <lineage>
        <taxon>Eukaryota</taxon>
        <taxon>Fungi</taxon>
        <taxon>Dikarya</taxon>
        <taxon>Basidiomycota</taxon>
        <taxon>Agaricomycotina</taxon>
        <taxon>Agaricomycetes</taxon>
        <taxon>Agaricomycetidae</taxon>
        <taxon>Agaricales</taxon>
        <taxon>Marasmiineae</taxon>
        <taxon>Mycenaceae</taxon>
        <taxon>Mycena</taxon>
    </lineage>
</organism>
<dbReference type="Proteomes" id="UP001219525">
    <property type="component" value="Unassembled WGS sequence"/>
</dbReference>
<dbReference type="EMBL" id="JARJCW010000004">
    <property type="protein sequence ID" value="KAJ7225981.1"/>
    <property type="molecule type" value="Genomic_DNA"/>
</dbReference>
<protein>
    <submittedName>
        <fullName evidence="2">Uncharacterized protein</fullName>
    </submittedName>
</protein>
<proteinExistence type="predicted"/>
<evidence type="ECO:0000313" key="3">
    <source>
        <dbReference type="Proteomes" id="UP001219525"/>
    </source>
</evidence>
<name>A0AAD6YQ52_9AGAR</name>
<dbReference type="AlphaFoldDB" id="A0AAD6YQ52"/>
<feature type="region of interest" description="Disordered" evidence="1">
    <location>
        <begin position="114"/>
        <end position="155"/>
    </location>
</feature>
<keyword evidence="3" id="KW-1185">Reference proteome</keyword>
<sequence length="257" mass="28661">MPPVRKDCKQQNKRLTVWIVDIFHPSLTDRCQQSEEFALALGLEDKPLIFNEYKASRFILMSAPLRQQAAMKTFVQQALLDFSGLFNDKHENNKQRLKCLEHYAYSYLTKSRKMLPSNTRKPKRPVATAPDHPPTTPKMPRTPDAPSSSTVVPSKTSCPLQSSACAQEALSSNAGSLREKLDVVQPSAAIVEFLAKCKPPMVHCGPAFKLAGVNEKAELVGMARWKEASLRAFLEKQHIAKTPLQVEALVIAEPKIL</sequence>
<comment type="caution">
    <text evidence="2">The sequence shown here is derived from an EMBL/GenBank/DDBJ whole genome shotgun (WGS) entry which is preliminary data.</text>
</comment>
<reference evidence="2" key="1">
    <citation type="submission" date="2023-03" db="EMBL/GenBank/DDBJ databases">
        <title>Massive genome expansion in bonnet fungi (Mycena s.s.) driven by repeated elements and novel gene families across ecological guilds.</title>
        <authorList>
            <consortium name="Lawrence Berkeley National Laboratory"/>
            <person name="Harder C.B."/>
            <person name="Miyauchi S."/>
            <person name="Viragh M."/>
            <person name="Kuo A."/>
            <person name="Thoen E."/>
            <person name="Andreopoulos B."/>
            <person name="Lu D."/>
            <person name="Skrede I."/>
            <person name="Drula E."/>
            <person name="Henrissat B."/>
            <person name="Morin E."/>
            <person name="Kohler A."/>
            <person name="Barry K."/>
            <person name="LaButti K."/>
            <person name="Morin E."/>
            <person name="Salamov A."/>
            <person name="Lipzen A."/>
            <person name="Mereny Z."/>
            <person name="Hegedus B."/>
            <person name="Baldrian P."/>
            <person name="Stursova M."/>
            <person name="Weitz H."/>
            <person name="Taylor A."/>
            <person name="Grigoriev I.V."/>
            <person name="Nagy L.G."/>
            <person name="Martin F."/>
            <person name="Kauserud H."/>
        </authorList>
    </citation>
    <scope>NUCLEOTIDE SEQUENCE</scope>
    <source>
        <strain evidence="2">9144</strain>
    </source>
</reference>